<proteinExistence type="predicted"/>
<reference evidence="1 2" key="1">
    <citation type="journal article" date="2003" name="Nature">
        <title>The genome sequence of the filamentous fungus Neurospora crassa.</title>
        <authorList>
            <person name="Galagan J.E."/>
            <person name="Calvo S.E."/>
            <person name="Borkovich K.A."/>
            <person name="Selker E.U."/>
            <person name="Read N.D."/>
            <person name="Jaffe D."/>
            <person name="FitzHugh W."/>
            <person name="Ma L.J."/>
            <person name="Smirnov S."/>
            <person name="Purcell S."/>
            <person name="Rehman B."/>
            <person name="Elkins T."/>
            <person name="Engels R."/>
            <person name="Wang S."/>
            <person name="Nielsen C.B."/>
            <person name="Butler J."/>
            <person name="Endrizzi M."/>
            <person name="Qui D."/>
            <person name="Ianakiev P."/>
            <person name="Bell-Pedersen D."/>
            <person name="Nelson M.A."/>
            <person name="Werner-Washburne M."/>
            <person name="Selitrennikoff C.P."/>
            <person name="Kinsey J.A."/>
            <person name="Braun E.L."/>
            <person name="Zelter A."/>
            <person name="Schulte U."/>
            <person name="Kothe G.O."/>
            <person name="Jedd G."/>
            <person name="Mewes W."/>
            <person name="Staben C."/>
            <person name="Marcotte E."/>
            <person name="Greenberg D."/>
            <person name="Roy A."/>
            <person name="Foley K."/>
            <person name="Naylor J."/>
            <person name="Stange-Thomann N."/>
            <person name="Barrett R."/>
            <person name="Gnerre S."/>
            <person name="Kamal M."/>
            <person name="Kamvysselis M."/>
            <person name="Mauceli E."/>
            <person name="Bielke C."/>
            <person name="Rudd S."/>
            <person name="Frishman D."/>
            <person name="Krystofova S."/>
            <person name="Rasmussen C."/>
            <person name="Metzenberg R.L."/>
            <person name="Perkins D.D."/>
            <person name="Kroken S."/>
            <person name="Cogoni C."/>
            <person name="Macino G."/>
            <person name="Catcheside D."/>
            <person name="Li W."/>
            <person name="Pratt R.J."/>
            <person name="Osmani S.A."/>
            <person name="DeSouza C.P."/>
            <person name="Glass L."/>
            <person name="Orbach M.J."/>
            <person name="Berglund J.A."/>
            <person name="Voelker R."/>
            <person name="Yarden O."/>
            <person name="Plamann M."/>
            <person name="Seiler S."/>
            <person name="Dunlap J."/>
            <person name="Radford A."/>
            <person name="Aramayo R."/>
            <person name="Natvig D.O."/>
            <person name="Alex L.A."/>
            <person name="Mannhaupt G."/>
            <person name="Ebbole D.J."/>
            <person name="Freitag M."/>
            <person name="Paulsen I."/>
            <person name="Sachs M.S."/>
            <person name="Lander E.S."/>
            <person name="Nusbaum C."/>
            <person name="Birren B."/>
        </authorList>
    </citation>
    <scope>NUCLEOTIDE SEQUENCE [LARGE SCALE GENOMIC DNA]</scope>
    <source>
        <strain evidence="2">ATCC 24698 / 74-OR23-1A / CBS 708.71 / DSM 1257 / FGSC 987</strain>
    </source>
</reference>
<dbReference type="KEGG" id="ncr:NCU01660"/>
<organism evidence="1 2">
    <name type="scientific">Neurospora crassa (strain ATCC 24698 / 74-OR23-1A / CBS 708.71 / DSM 1257 / FGSC 987)</name>
    <dbReference type="NCBI Taxonomy" id="367110"/>
    <lineage>
        <taxon>Eukaryota</taxon>
        <taxon>Fungi</taxon>
        <taxon>Dikarya</taxon>
        <taxon>Ascomycota</taxon>
        <taxon>Pezizomycotina</taxon>
        <taxon>Sordariomycetes</taxon>
        <taxon>Sordariomycetidae</taxon>
        <taxon>Sordariales</taxon>
        <taxon>Sordariaceae</taxon>
        <taxon>Neurospora</taxon>
    </lineage>
</organism>
<dbReference type="Proteomes" id="UP000001805">
    <property type="component" value="Chromosome 6, Linkage Group II"/>
</dbReference>
<accession>Q1K5I5</accession>
<name>Q1K5I5_NEUCR</name>
<evidence type="ECO:0000313" key="1">
    <source>
        <dbReference type="EMBL" id="EAA27630.1"/>
    </source>
</evidence>
<gene>
    <name evidence="1" type="ORF">NCU01660</name>
</gene>
<dbReference type="AlphaFoldDB" id="Q1K5I5"/>
<dbReference type="PaxDb" id="5141-EFNCRP00000001635"/>
<dbReference type="RefSeq" id="XP_956866.1">
    <property type="nucleotide sequence ID" value="XM_951773.3"/>
</dbReference>
<sequence>MEASGIAQVFAQSPKASVYFAQEQYLGCPPRWLRLVMFCFVRMENGYILAPWQASRSIGPLNSPNQTVPLPSRSRLSGTHVSRTAVTLYCT</sequence>
<evidence type="ECO:0000313" key="2">
    <source>
        <dbReference type="Proteomes" id="UP000001805"/>
    </source>
</evidence>
<dbReference type="InParanoid" id="Q1K5I5"/>
<dbReference type="EMBL" id="CM002237">
    <property type="protein sequence ID" value="EAA27630.1"/>
    <property type="molecule type" value="Genomic_DNA"/>
</dbReference>
<keyword evidence="2" id="KW-1185">Reference proteome</keyword>
<protein>
    <submittedName>
        <fullName evidence="1">Uncharacterized protein</fullName>
    </submittedName>
</protein>
<dbReference type="HOGENOM" id="CLU_2427570_0_0_1"/>
<dbReference type="GeneID" id="3873053"/>
<dbReference type="VEuPathDB" id="FungiDB:NCU01660"/>